<feature type="domain" description="Peptidase C39-like" evidence="1">
    <location>
        <begin position="53"/>
        <end position="166"/>
    </location>
</feature>
<reference evidence="2" key="1">
    <citation type="journal article" date="2014" name="Front. Microbiol.">
        <title>High frequency of phylogenetically diverse reductive dehalogenase-homologous genes in deep subseafloor sedimentary metagenomes.</title>
        <authorList>
            <person name="Kawai M."/>
            <person name="Futagami T."/>
            <person name="Toyoda A."/>
            <person name="Takaki Y."/>
            <person name="Nishi S."/>
            <person name="Hori S."/>
            <person name="Arai W."/>
            <person name="Tsubouchi T."/>
            <person name="Morono Y."/>
            <person name="Uchiyama I."/>
            <person name="Ito T."/>
            <person name="Fujiyama A."/>
            <person name="Inagaki F."/>
            <person name="Takami H."/>
        </authorList>
    </citation>
    <scope>NUCLEOTIDE SEQUENCE</scope>
    <source>
        <strain evidence="2">Expedition CK06-06</strain>
    </source>
</reference>
<gene>
    <name evidence="2" type="ORF">S01H1_02349</name>
</gene>
<accession>X0TE98</accession>
<comment type="caution">
    <text evidence="2">The sequence shown here is derived from an EMBL/GenBank/DDBJ whole genome shotgun (WGS) entry which is preliminary data.</text>
</comment>
<dbReference type="PROSITE" id="PS51257">
    <property type="entry name" value="PROKAR_LIPOPROTEIN"/>
    <property type="match status" value="1"/>
</dbReference>
<name>X0TE98_9ZZZZ</name>
<dbReference type="InterPro" id="IPR039564">
    <property type="entry name" value="Peptidase_C39-like"/>
</dbReference>
<sequence>MKVLGKATLTLGLMIIVSLLLTSCSGGGLVTPELQLEPEEEINKVEEIVSVYLEVPYEKYAGYNWCLPASGAMTFKYFGMNISQSQIASKVITNGSSSVFRFISFARNLGFEVAYQPKTIEEIKVLLEEDIPVIAVQNYSLSLPYSHARVIIGFDDEKEEVITNDPTAGKDYIISYSDFLALNFDSNSDKTKVIVLSPEEVDSKNAELIDDTDNS</sequence>
<protein>
    <recommendedName>
        <fullName evidence="1">Peptidase C39-like domain-containing protein</fullName>
    </recommendedName>
</protein>
<evidence type="ECO:0000259" key="1">
    <source>
        <dbReference type="Pfam" id="PF13529"/>
    </source>
</evidence>
<dbReference type="Gene3D" id="3.90.70.10">
    <property type="entry name" value="Cysteine proteinases"/>
    <property type="match status" value="1"/>
</dbReference>
<organism evidence="2">
    <name type="scientific">marine sediment metagenome</name>
    <dbReference type="NCBI Taxonomy" id="412755"/>
    <lineage>
        <taxon>unclassified sequences</taxon>
        <taxon>metagenomes</taxon>
        <taxon>ecological metagenomes</taxon>
    </lineage>
</organism>
<dbReference type="AlphaFoldDB" id="X0TE98"/>
<proteinExistence type="predicted"/>
<dbReference type="EMBL" id="BARS01001122">
    <property type="protein sequence ID" value="GAF85646.1"/>
    <property type="molecule type" value="Genomic_DNA"/>
</dbReference>
<dbReference type="Pfam" id="PF13529">
    <property type="entry name" value="Peptidase_C39_2"/>
    <property type="match status" value="1"/>
</dbReference>
<evidence type="ECO:0000313" key="2">
    <source>
        <dbReference type="EMBL" id="GAF85646.1"/>
    </source>
</evidence>